<dbReference type="GO" id="GO:0004519">
    <property type="term" value="F:endonuclease activity"/>
    <property type="evidence" value="ECO:0007669"/>
    <property type="project" value="UniProtKB-KW"/>
</dbReference>
<evidence type="ECO:0000256" key="2">
    <source>
        <dbReference type="ARBA" id="ARBA00022649"/>
    </source>
</evidence>
<evidence type="ECO:0000256" key="3">
    <source>
        <dbReference type="ARBA" id="ARBA00022722"/>
    </source>
</evidence>
<dbReference type="HOGENOM" id="CLU_169492_2_0_9"/>
<evidence type="ECO:0000256" key="1">
    <source>
        <dbReference type="ARBA" id="ARBA00008172"/>
    </source>
</evidence>
<dbReference type="InterPro" id="IPR009614">
    <property type="entry name" value="YoeB_toxin"/>
</dbReference>
<evidence type="ECO:0000256" key="4">
    <source>
        <dbReference type="ARBA" id="ARBA00022759"/>
    </source>
</evidence>
<evidence type="ECO:0000313" key="8">
    <source>
        <dbReference type="EMBL" id="EEP29388.1"/>
    </source>
</evidence>
<accession>C4G9U1</accession>
<reference evidence="8" key="1">
    <citation type="submission" date="2009-04" db="EMBL/GenBank/DDBJ databases">
        <authorList>
            <person name="Weinstock G."/>
            <person name="Sodergren E."/>
            <person name="Clifton S."/>
            <person name="Fulton L."/>
            <person name="Fulton B."/>
            <person name="Courtney L."/>
            <person name="Fronick C."/>
            <person name="Harrison M."/>
            <person name="Strong C."/>
            <person name="Farmer C."/>
            <person name="Delahaunty K."/>
            <person name="Markovic C."/>
            <person name="Hall O."/>
            <person name="Minx P."/>
            <person name="Tomlinson C."/>
            <person name="Mitreva M."/>
            <person name="Nelson J."/>
            <person name="Hou S."/>
            <person name="Wollam A."/>
            <person name="Pepin K.H."/>
            <person name="Johnson M."/>
            <person name="Bhonagiri V."/>
            <person name="Nash W.E."/>
            <person name="Warren W."/>
            <person name="Chinwalla A."/>
            <person name="Mardis E.R."/>
            <person name="Wilson R.K."/>
        </authorList>
    </citation>
    <scope>NUCLEOTIDE SEQUENCE [LARGE SCALE GENOMIC DNA]</scope>
    <source>
        <strain evidence="8">DSM 14600</strain>
    </source>
</reference>
<dbReference type="NCBIfam" id="TIGR02116">
    <property type="entry name" value="toxin_Txe_YoeB"/>
    <property type="match status" value="1"/>
</dbReference>
<dbReference type="PANTHER" id="PTHR38039:SF1">
    <property type="entry name" value="TOXIN YOEB"/>
    <property type="match status" value="1"/>
</dbReference>
<dbReference type="STRING" id="626523.GCWU000342_00746"/>
<dbReference type="SUPFAM" id="SSF143011">
    <property type="entry name" value="RelE-like"/>
    <property type="match status" value="1"/>
</dbReference>
<evidence type="ECO:0000256" key="7">
    <source>
        <dbReference type="ARBA" id="ARBA00050056"/>
    </source>
</evidence>
<dbReference type="EMBL" id="ACIP02000001">
    <property type="protein sequence ID" value="EEP29388.1"/>
    <property type="molecule type" value="Genomic_DNA"/>
</dbReference>
<dbReference type="PANTHER" id="PTHR38039">
    <property type="entry name" value="TOXIN YOEB"/>
    <property type="match status" value="1"/>
</dbReference>
<dbReference type="GO" id="GO:0045892">
    <property type="term" value="P:negative regulation of DNA-templated transcription"/>
    <property type="evidence" value="ECO:0007669"/>
    <property type="project" value="TreeGrafter"/>
</dbReference>
<keyword evidence="5" id="KW-0378">Hydrolase</keyword>
<proteinExistence type="inferred from homology"/>
<dbReference type="AlphaFoldDB" id="C4G9U1"/>
<dbReference type="RefSeq" id="WP_006905776.1">
    <property type="nucleotide sequence ID" value="NZ_GG665866.1"/>
</dbReference>
<sequence>MDKLWSDDAWNDYLYWQIQDRKTLKKINALIKDIERNGLQGIGKAEPLRYRSGWSRRIDKENRLVFDIVEGQLLIVSCRGHYAK</sequence>
<dbReference type="eggNOG" id="COG4115">
    <property type="taxonomic scope" value="Bacteria"/>
</dbReference>
<protein>
    <recommendedName>
        <fullName evidence="7">Endoribonuclease YoeB</fullName>
    </recommendedName>
    <alternativeName>
        <fullName evidence="6">Putative mRNA interferase YoeB</fullName>
    </alternativeName>
</protein>
<evidence type="ECO:0000256" key="5">
    <source>
        <dbReference type="ARBA" id="ARBA00022801"/>
    </source>
</evidence>
<dbReference type="Proteomes" id="UP000003494">
    <property type="component" value="Unassembled WGS sequence"/>
</dbReference>
<keyword evidence="3" id="KW-0540">Nuclease</keyword>
<organism evidence="8 9">
    <name type="scientific">Shuttleworthella satelles DSM 14600</name>
    <dbReference type="NCBI Taxonomy" id="626523"/>
    <lineage>
        <taxon>Bacteria</taxon>
        <taxon>Bacillati</taxon>
        <taxon>Bacillota</taxon>
        <taxon>Clostridia</taxon>
        <taxon>Lachnospirales</taxon>
        <taxon>Lachnospiraceae</taxon>
        <taxon>Shuttleworthella</taxon>
    </lineage>
</organism>
<keyword evidence="4" id="KW-0255">Endonuclease</keyword>
<dbReference type="GO" id="GO:0016787">
    <property type="term" value="F:hydrolase activity"/>
    <property type="evidence" value="ECO:0007669"/>
    <property type="project" value="UniProtKB-KW"/>
</dbReference>
<comment type="caution">
    <text evidence="8">The sequence shown here is derived from an EMBL/GenBank/DDBJ whole genome shotgun (WGS) entry which is preliminary data.</text>
</comment>
<comment type="similarity">
    <text evidence="1">Belongs to the YoeB family.</text>
</comment>
<keyword evidence="2" id="KW-1277">Toxin-antitoxin system</keyword>
<evidence type="ECO:0000313" key="9">
    <source>
        <dbReference type="Proteomes" id="UP000003494"/>
    </source>
</evidence>
<dbReference type="Pfam" id="PF06769">
    <property type="entry name" value="YoeB_toxin"/>
    <property type="match status" value="1"/>
</dbReference>
<evidence type="ECO:0000256" key="6">
    <source>
        <dbReference type="ARBA" id="ARBA00030388"/>
    </source>
</evidence>
<gene>
    <name evidence="8" type="ORF">GCWU000342_00746</name>
</gene>
<dbReference type="InterPro" id="IPR035093">
    <property type="entry name" value="RelE/ParE_toxin_dom_sf"/>
</dbReference>
<dbReference type="GO" id="GO:0006401">
    <property type="term" value="P:RNA catabolic process"/>
    <property type="evidence" value="ECO:0007669"/>
    <property type="project" value="InterPro"/>
</dbReference>
<dbReference type="Gene3D" id="3.30.2310.20">
    <property type="entry name" value="RelE-like"/>
    <property type="match status" value="1"/>
</dbReference>
<name>C4G9U1_9FIRM</name>
<keyword evidence="9" id="KW-1185">Reference proteome</keyword>